<dbReference type="EMBL" id="OBEG01000001">
    <property type="protein sequence ID" value="SNY74235.1"/>
    <property type="molecule type" value="Genomic_DNA"/>
</dbReference>
<name>A0A285KNP0_9NOCA</name>
<dbReference type="RefSeq" id="WP_245909765.1">
    <property type="nucleotide sequence ID" value="NZ_JAMTCW010000001.1"/>
</dbReference>
<protein>
    <submittedName>
        <fullName evidence="1">Uncharacterized protein</fullName>
    </submittedName>
</protein>
<evidence type="ECO:0000313" key="1">
    <source>
        <dbReference type="EMBL" id="SNY74235.1"/>
    </source>
</evidence>
<sequence length="81" mass="9117">MLATEFGFDLVPAGIAGPGQQIARLTEQVQELLDKQSELHQLVDTFASAVVLSTYLNLQTRRRRPRTLRTLLAHMTRKARA</sequence>
<keyword evidence="2" id="KW-1185">Reference proteome</keyword>
<evidence type="ECO:0000313" key="2">
    <source>
        <dbReference type="Proteomes" id="UP000219565"/>
    </source>
</evidence>
<organism evidence="1 2">
    <name type="scientific">Nocardia amikacinitolerans</name>
    <dbReference type="NCBI Taxonomy" id="756689"/>
    <lineage>
        <taxon>Bacteria</taxon>
        <taxon>Bacillati</taxon>
        <taxon>Actinomycetota</taxon>
        <taxon>Actinomycetes</taxon>
        <taxon>Mycobacteriales</taxon>
        <taxon>Nocardiaceae</taxon>
        <taxon>Nocardia</taxon>
    </lineage>
</organism>
<reference evidence="1 2" key="1">
    <citation type="submission" date="2017-09" db="EMBL/GenBank/DDBJ databases">
        <authorList>
            <person name="Ehlers B."/>
            <person name="Leendertz F.H."/>
        </authorList>
    </citation>
    <scope>NUCLEOTIDE SEQUENCE [LARGE SCALE GENOMIC DNA]</scope>
    <source>
        <strain evidence="1 2">DSM 45537</strain>
    </source>
</reference>
<proteinExistence type="predicted"/>
<dbReference type="AlphaFoldDB" id="A0A285KNP0"/>
<accession>A0A285KNP0</accession>
<dbReference type="Proteomes" id="UP000219565">
    <property type="component" value="Unassembled WGS sequence"/>
</dbReference>
<gene>
    <name evidence="1" type="ORF">SAMN04244553_0205</name>
</gene>